<sequence length="125" mass="14407">MPRIMKLHRYIDHDSQMTPNDFQVTRSMKFCMWIEPYGKYKRYFRSSSHKMVVAIAIARLCGNRIKKAFANSLDPDETPQNVAYPLIHLGGEDQMWDKFLAQGNSSGQGGIRTRDLSIPKPASYH</sequence>
<evidence type="ECO:0000313" key="3">
    <source>
        <dbReference type="Proteomes" id="UP000828390"/>
    </source>
</evidence>
<name>A0A9D4RY34_DREPO</name>
<organism evidence="2 3">
    <name type="scientific">Dreissena polymorpha</name>
    <name type="common">Zebra mussel</name>
    <name type="synonym">Mytilus polymorpha</name>
    <dbReference type="NCBI Taxonomy" id="45954"/>
    <lineage>
        <taxon>Eukaryota</taxon>
        <taxon>Metazoa</taxon>
        <taxon>Spiralia</taxon>
        <taxon>Lophotrochozoa</taxon>
        <taxon>Mollusca</taxon>
        <taxon>Bivalvia</taxon>
        <taxon>Autobranchia</taxon>
        <taxon>Heteroconchia</taxon>
        <taxon>Euheterodonta</taxon>
        <taxon>Imparidentia</taxon>
        <taxon>Neoheterodontei</taxon>
        <taxon>Myida</taxon>
        <taxon>Dreissenoidea</taxon>
        <taxon>Dreissenidae</taxon>
        <taxon>Dreissena</taxon>
    </lineage>
</organism>
<evidence type="ECO:0000256" key="1">
    <source>
        <dbReference type="SAM" id="MobiDB-lite"/>
    </source>
</evidence>
<accession>A0A9D4RY34</accession>
<comment type="caution">
    <text evidence="2">The sequence shown here is derived from an EMBL/GenBank/DDBJ whole genome shotgun (WGS) entry which is preliminary data.</text>
</comment>
<gene>
    <name evidence="2" type="ORF">DPMN_007120</name>
</gene>
<protein>
    <submittedName>
        <fullName evidence="2">Uncharacterized protein</fullName>
    </submittedName>
</protein>
<proteinExistence type="predicted"/>
<feature type="region of interest" description="Disordered" evidence="1">
    <location>
        <begin position="104"/>
        <end position="125"/>
    </location>
</feature>
<dbReference type="AlphaFoldDB" id="A0A9D4RY34"/>
<reference evidence="2" key="2">
    <citation type="submission" date="2020-11" db="EMBL/GenBank/DDBJ databases">
        <authorList>
            <person name="McCartney M.A."/>
            <person name="Auch B."/>
            <person name="Kono T."/>
            <person name="Mallez S."/>
            <person name="Becker A."/>
            <person name="Gohl D.M."/>
            <person name="Silverstein K.A.T."/>
            <person name="Koren S."/>
            <person name="Bechman K.B."/>
            <person name="Herman A."/>
            <person name="Abrahante J.E."/>
            <person name="Garbe J."/>
        </authorList>
    </citation>
    <scope>NUCLEOTIDE SEQUENCE</scope>
    <source>
        <strain evidence="2">Duluth1</strain>
        <tissue evidence="2">Whole animal</tissue>
    </source>
</reference>
<keyword evidence="3" id="KW-1185">Reference proteome</keyword>
<reference evidence="2" key="1">
    <citation type="journal article" date="2019" name="bioRxiv">
        <title>The Genome of the Zebra Mussel, Dreissena polymorpha: A Resource for Invasive Species Research.</title>
        <authorList>
            <person name="McCartney M.A."/>
            <person name="Auch B."/>
            <person name="Kono T."/>
            <person name="Mallez S."/>
            <person name="Zhang Y."/>
            <person name="Obille A."/>
            <person name="Becker A."/>
            <person name="Abrahante J.E."/>
            <person name="Garbe J."/>
            <person name="Badalamenti J.P."/>
            <person name="Herman A."/>
            <person name="Mangelson H."/>
            <person name="Liachko I."/>
            <person name="Sullivan S."/>
            <person name="Sone E.D."/>
            <person name="Koren S."/>
            <person name="Silverstein K.A.T."/>
            <person name="Beckman K.B."/>
            <person name="Gohl D.M."/>
        </authorList>
    </citation>
    <scope>NUCLEOTIDE SEQUENCE</scope>
    <source>
        <strain evidence="2">Duluth1</strain>
        <tissue evidence="2">Whole animal</tissue>
    </source>
</reference>
<dbReference type="EMBL" id="JAIWYP010000001">
    <property type="protein sequence ID" value="KAH3883168.1"/>
    <property type="molecule type" value="Genomic_DNA"/>
</dbReference>
<dbReference type="Proteomes" id="UP000828390">
    <property type="component" value="Unassembled WGS sequence"/>
</dbReference>
<evidence type="ECO:0000313" key="2">
    <source>
        <dbReference type="EMBL" id="KAH3883168.1"/>
    </source>
</evidence>